<sequence>MSLSISSAFMQPLRTLDALSLTCENGLDLPPPSIFVAVAIQSLQRIGVVLNAALSQSCTENCMLNKPPRPHEVLQMVTTLVPHVLSMVLPPILHAYTKKGAATGSITTSPWTTILEGDDCSPLSSTVIGNDLSVMLNAVLGQLVEHILLRIIQAINSATRLYTSILLPLPDKDKGQTHHKSRTQPSSSQSQSTVGTPLEPSALLQCLRTILAVLDHLCDDAATQFPQQVHELVHRTQSLKDRLALAAVSELNGLFSDPAPDDTSSPVPSPSSSSSDSASGSRRPSASKDLRNLREARARRLARKDAVHFLCASFSLCLQPWAGSTTRMSDTILRAALGGALGNLIKTRLGGPRLGVSEDGTSSKLDDVEEGIVLAALEMAWGEGIVVE</sequence>
<evidence type="ECO:0000313" key="2">
    <source>
        <dbReference type="EMBL" id="ETW78374.1"/>
    </source>
</evidence>
<evidence type="ECO:0000313" key="3">
    <source>
        <dbReference type="Proteomes" id="UP000030671"/>
    </source>
</evidence>
<dbReference type="RefSeq" id="XP_009550351.1">
    <property type="nucleotide sequence ID" value="XM_009552056.1"/>
</dbReference>
<organism evidence="2 3">
    <name type="scientific">Heterobasidion irregulare (strain TC 32-1)</name>
    <dbReference type="NCBI Taxonomy" id="747525"/>
    <lineage>
        <taxon>Eukaryota</taxon>
        <taxon>Fungi</taxon>
        <taxon>Dikarya</taxon>
        <taxon>Basidiomycota</taxon>
        <taxon>Agaricomycotina</taxon>
        <taxon>Agaricomycetes</taxon>
        <taxon>Russulales</taxon>
        <taxon>Bondarzewiaceae</taxon>
        <taxon>Heterobasidion</taxon>
        <taxon>Heterobasidion annosum species complex</taxon>
    </lineage>
</organism>
<dbReference type="Proteomes" id="UP000030671">
    <property type="component" value="Unassembled WGS sequence"/>
</dbReference>
<keyword evidence="3" id="KW-1185">Reference proteome</keyword>
<protein>
    <submittedName>
        <fullName evidence="2">Uncharacterized protein</fullName>
    </submittedName>
</protein>
<feature type="compositionally biased region" description="Low complexity" evidence="1">
    <location>
        <begin position="256"/>
        <end position="284"/>
    </location>
</feature>
<dbReference type="KEGG" id="hir:HETIRDRAFT_120928"/>
<dbReference type="GeneID" id="20666724"/>
<dbReference type="OrthoDB" id="2684605at2759"/>
<feature type="region of interest" description="Disordered" evidence="1">
    <location>
        <begin position="256"/>
        <end position="291"/>
    </location>
</feature>
<dbReference type="HOGENOM" id="CLU_711856_0_0_1"/>
<evidence type="ECO:0000256" key="1">
    <source>
        <dbReference type="SAM" id="MobiDB-lite"/>
    </source>
</evidence>
<dbReference type="AlphaFoldDB" id="W4JY47"/>
<feature type="region of interest" description="Disordered" evidence="1">
    <location>
        <begin position="172"/>
        <end position="196"/>
    </location>
</feature>
<reference evidence="2 3" key="1">
    <citation type="journal article" date="2012" name="New Phytol.">
        <title>Insight into trade-off between wood decay and parasitism from the genome of a fungal forest pathogen.</title>
        <authorList>
            <person name="Olson A."/>
            <person name="Aerts A."/>
            <person name="Asiegbu F."/>
            <person name="Belbahri L."/>
            <person name="Bouzid O."/>
            <person name="Broberg A."/>
            <person name="Canback B."/>
            <person name="Coutinho P.M."/>
            <person name="Cullen D."/>
            <person name="Dalman K."/>
            <person name="Deflorio G."/>
            <person name="van Diepen L.T."/>
            <person name="Dunand C."/>
            <person name="Duplessis S."/>
            <person name="Durling M."/>
            <person name="Gonthier P."/>
            <person name="Grimwood J."/>
            <person name="Fossdal C.G."/>
            <person name="Hansson D."/>
            <person name="Henrissat B."/>
            <person name="Hietala A."/>
            <person name="Himmelstrand K."/>
            <person name="Hoffmeister D."/>
            <person name="Hogberg N."/>
            <person name="James T.Y."/>
            <person name="Karlsson M."/>
            <person name="Kohler A."/>
            <person name="Kues U."/>
            <person name="Lee Y.H."/>
            <person name="Lin Y.C."/>
            <person name="Lind M."/>
            <person name="Lindquist E."/>
            <person name="Lombard V."/>
            <person name="Lucas S."/>
            <person name="Lunden K."/>
            <person name="Morin E."/>
            <person name="Murat C."/>
            <person name="Park J."/>
            <person name="Raffaello T."/>
            <person name="Rouze P."/>
            <person name="Salamov A."/>
            <person name="Schmutz J."/>
            <person name="Solheim H."/>
            <person name="Stahlberg J."/>
            <person name="Velez H."/>
            <person name="de Vries R.P."/>
            <person name="Wiebenga A."/>
            <person name="Woodward S."/>
            <person name="Yakovlev I."/>
            <person name="Garbelotto M."/>
            <person name="Martin F."/>
            <person name="Grigoriev I.V."/>
            <person name="Stenlid J."/>
        </authorList>
    </citation>
    <scope>NUCLEOTIDE SEQUENCE [LARGE SCALE GENOMIC DNA]</scope>
    <source>
        <strain evidence="2 3">TC 32-1</strain>
    </source>
</reference>
<gene>
    <name evidence="2" type="ORF">HETIRDRAFT_120928</name>
</gene>
<name>W4JY47_HETIT</name>
<dbReference type="InParanoid" id="W4JY47"/>
<proteinExistence type="predicted"/>
<dbReference type="EMBL" id="KI925462">
    <property type="protein sequence ID" value="ETW78374.1"/>
    <property type="molecule type" value="Genomic_DNA"/>
</dbReference>
<accession>W4JY47</accession>